<dbReference type="Pfam" id="PF13489">
    <property type="entry name" value="Methyltransf_23"/>
    <property type="match status" value="1"/>
</dbReference>
<dbReference type="PANTHER" id="PTHR43591">
    <property type="entry name" value="METHYLTRANSFERASE"/>
    <property type="match status" value="1"/>
</dbReference>
<protein>
    <submittedName>
        <fullName evidence="1">Methyltransferase domain-containing protein</fullName>
    </submittedName>
</protein>
<dbReference type="OrthoDB" id="2013972at2759"/>
<keyword evidence="1" id="KW-0808">Transferase</keyword>
<accession>A0A6A6XFU3</accession>
<keyword evidence="2" id="KW-1185">Reference proteome</keyword>
<evidence type="ECO:0000313" key="2">
    <source>
        <dbReference type="Proteomes" id="UP000799757"/>
    </source>
</evidence>
<dbReference type="PANTHER" id="PTHR43591:SF10">
    <property type="entry name" value="ABC TRANSMEMBRANE TYPE-1 DOMAIN-CONTAINING PROTEIN-RELATED"/>
    <property type="match status" value="1"/>
</dbReference>
<dbReference type="AlphaFoldDB" id="A0A6A6XFU3"/>
<dbReference type="GO" id="GO:0008168">
    <property type="term" value="F:methyltransferase activity"/>
    <property type="evidence" value="ECO:0007669"/>
    <property type="project" value="UniProtKB-KW"/>
</dbReference>
<dbReference type="Proteomes" id="UP000799757">
    <property type="component" value="Unassembled WGS sequence"/>
</dbReference>
<dbReference type="EMBL" id="MU001875">
    <property type="protein sequence ID" value="KAF2794913.1"/>
    <property type="molecule type" value="Genomic_DNA"/>
</dbReference>
<dbReference type="SUPFAM" id="SSF53335">
    <property type="entry name" value="S-adenosyl-L-methionine-dependent methyltransferases"/>
    <property type="match status" value="1"/>
</dbReference>
<gene>
    <name evidence="1" type="ORF">K505DRAFT_20053</name>
</gene>
<name>A0A6A6XFU3_9PLEO</name>
<evidence type="ECO:0000313" key="1">
    <source>
        <dbReference type="EMBL" id="KAF2794913.1"/>
    </source>
</evidence>
<reference evidence="1" key="1">
    <citation type="journal article" date="2020" name="Stud. Mycol.">
        <title>101 Dothideomycetes genomes: a test case for predicting lifestyles and emergence of pathogens.</title>
        <authorList>
            <person name="Haridas S."/>
            <person name="Albert R."/>
            <person name="Binder M."/>
            <person name="Bloem J."/>
            <person name="Labutti K."/>
            <person name="Salamov A."/>
            <person name="Andreopoulos B."/>
            <person name="Baker S."/>
            <person name="Barry K."/>
            <person name="Bills G."/>
            <person name="Bluhm B."/>
            <person name="Cannon C."/>
            <person name="Castanera R."/>
            <person name="Culley D."/>
            <person name="Daum C."/>
            <person name="Ezra D."/>
            <person name="Gonzalez J."/>
            <person name="Henrissat B."/>
            <person name="Kuo A."/>
            <person name="Liang C."/>
            <person name="Lipzen A."/>
            <person name="Lutzoni F."/>
            <person name="Magnuson J."/>
            <person name="Mondo S."/>
            <person name="Nolan M."/>
            <person name="Ohm R."/>
            <person name="Pangilinan J."/>
            <person name="Park H.-J."/>
            <person name="Ramirez L."/>
            <person name="Alfaro M."/>
            <person name="Sun H."/>
            <person name="Tritt A."/>
            <person name="Yoshinaga Y."/>
            <person name="Zwiers L.-H."/>
            <person name="Turgeon B."/>
            <person name="Goodwin S."/>
            <person name="Spatafora J."/>
            <person name="Crous P."/>
            <person name="Grigoriev I."/>
        </authorList>
    </citation>
    <scope>NUCLEOTIDE SEQUENCE</scope>
    <source>
        <strain evidence="1">CBS 109.77</strain>
    </source>
</reference>
<dbReference type="InterPro" id="IPR029063">
    <property type="entry name" value="SAM-dependent_MTases_sf"/>
</dbReference>
<dbReference type="CDD" id="cd02440">
    <property type="entry name" value="AdoMet_MTases"/>
    <property type="match status" value="1"/>
</dbReference>
<dbReference type="GO" id="GO:0032259">
    <property type="term" value="P:methylation"/>
    <property type="evidence" value="ECO:0007669"/>
    <property type="project" value="UniProtKB-KW"/>
</dbReference>
<organism evidence="1 2">
    <name type="scientific">Melanomma pulvis-pyrius CBS 109.77</name>
    <dbReference type="NCBI Taxonomy" id="1314802"/>
    <lineage>
        <taxon>Eukaryota</taxon>
        <taxon>Fungi</taxon>
        <taxon>Dikarya</taxon>
        <taxon>Ascomycota</taxon>
        <taxon>Pezizomycotina</taxon>
        <taxon>Dothideomycetes</taxon>
        <taxon>Pleosporomycetidae</taxon>
        <taxon>Pleosporales</taxon>
        <taxon>Melanommataceae</taxon>
        <taxon>Melanomma</taxon>
    </lineage>
</organism>
<proteinExistence type="predicted"/>
<sequence length="333" mass="37633">MSGPPRSDADSAIEIDPQVLRDDGSSFADFTDELNSFTTSCNSSITKYPFENGRRYHAFKSGAYPLPNDEFELERLNVVHHMVKKALGDKLYLAPFDAFHRVLDIGTGTGSWAIEMGDAYPHAEFLGNDLSPVQPSWVPPNVRFEVDDIESRWAYGAPFDFIFSRSMTCAVGDWPALVKQAYSNVKPGGWVEFQDFDIEFYAEDGTYSQTSSAALFMRMLLSSARTAGKEPCPGPKLEQWVKDAGFKNVVHQKFKLPVGPWPRDQRQKDVGLFNLVQSIDGLESFSMRLFTSVLRWEPEEVKVLCAKVRAELKNKSSHRMFDYHVVYAQKPEA</sequence>
<keyword evidence="1" id="KW-0489">Methyltransferase</keyword>
<dbReference type="Gene3D" id="3.40.50.150">
    <property type="entry name" value="Vaccinia Virus protein VP39"/>
    <property type="match status" value="1"/>
</dbReference>